<dbReference type="InterPro" id="IPR006440">
    <property type="entry name" value="Doc"/>
</dbReference>
<dbReference type="PANTHER" id="PTHR39426:SF1">
    <property type="entry name" value="HOMOLOGY TO DEATH-ON-CURING PROTEIN OF PHAGE P1"/>
    <property type="match status" value="1"/>
</dbReference>
<dbReference type="InterPro" id="IPR003812">
    <property type="entry name" value="Fido"/>
</dbReference>
<evidence type="ECO:0000313" key="3">
    <source>
        <dbReference type="Proteomes" id="UP000593765"/>
    </source>
</evidence>
<dbReference type="PANTHER" id="PTHR39426">
    <property type="entry name" value="HOMOLOGY TO DEATH-ON-CURING PROTEIN OF PHAGE P1"/>
    <property type="match status" value="1"/>
</dbReference>
<evidence type="ECO:0000313" key="2">
    <source>
        <dbReference type="EMBL" id="QOV88721.1"/>
    </source>
</evidence>
<organism evidence="2 3">
    <name type="scientific">Humisphaera borealis</name>
    <dbReference type="NCBI Taxonomy" id="2807512"/>
    <lineage>
        <taxon>Bacteria</taxon>
        <taxon>Pseudomonadati</taxon>
        <taxon>Planctomycetota</taxon>
        <taxon>Phycisphaerae</taxon>
        <taxon>Tepidisphaerales</taxon>
        <taxon>Tepidisphaeraceae</taxon>
        <taxon>Humisphaera</taxon>
    </lineage>
</organism>
<protein>
    <submittedName>
        <fullName evidence="2">Type II toxin-antitoxin system death-on-curing family toxin</fullName>
    </submittedName>
</protein>
<dbReference type="GO" id="GO:0016301">
    <property type="term" value="F:kinase activity"/>
    <property type="evidence" value="ECO:0007669"/>
    <property type="project" value="InterPro"/>
</dbReference>
<dbReference type="Pfam" id="PF02661">
    <property type="entry name" value="Fic"/>
    <property type="match status" value="1"/>
</dbReference>
<keyword evidence="3" id="KW-1185">Reference proteome</keyword>
<dbReference type="PIRSF" id="PIRSF018297">
    <property type="entry name" value="Doc"/>
    <property type="match status" value="1"/>
</dbReference>
<dbReference type="NCBIfam" id="TIGR01550">
    <property type="entry name" value="DOC_P1"/>
    <property type="match status" value="1"/>
</dbReference>
<dbReference type="InterPro" id="IPR036597">
    <property type="entry name" value="Fido-like_dom_sf"/>
</dbReference>
<dbReference type="RefSeq" id="WP_206291722.1">
    <property type="nucleotide sequence ID" value="NZ_CP063458.1"/>
</dbReference>
<gene>
    <name evidence="2" type="ORF">IPV69_21190</name>
</gene>
<proteinExistence type="predicted"/>
<dbReference type="AlphaFoldDB" id="A0A7M2WV59"/>
<dbReference type="InterPro" id="IPR053737">
    <property type="entry name" value="Type_II_TA_Toxin"/>
</dbReference>
<sequence length="131" mass="14605">MAEPRFLTADEVLELHEDQIDRYGGSAGVRDFGLLESALAMPQQTAFGHRLHDDVPAMAAAYLYHLVRNHAFVDGNKRIGALACDQFLFLNDLDLTLTEEQLVQCVLAVATGKMSKEELTLLIRQHVRPLS</sequence>
<dbReference type="PROSITE" id="PS51459">
    <property type="entry name" value="FIDO"/>
    <property type="match status" value="1"/>
</dbReference>
<dbReference type="Gene3D" id="1.20.120.1870">
    <property type="entry name" value="Fic/DOC protein, Fido domain"/>
    <property type="match status" value="1"/>
</dbReference>
<feature type="domain" description="Fido" evidence="1">
    <location>
        <begin position="7"/>
        <end position="125"/>
    </location>
</feature>
<dbReference type="EMBL" id="CP063458">
    <property type="protein sequence ID" value="QOV88721.1"/>
    <property type="molecule type" value="Genomic_DNA"/>
</dbReference>
<accession>A0A7M2WV59</accession>
<dbReference type="SUPFAM" id="SSF140931">
    <property type="entry name" value="Fic-like"/>
    <property type="match status" value="1"/>
</dbReference>
<evidence type="ECO:0000259" key="1">
    <source>
        <dbReference type="PROSITE" id="PS51459"/>
    </source>
</evidence>
<reference evidence="2 3" key="1">
    <citation type="submission" date="2020-10" db="EMBL/GenBank/DDBJ databases">
        <title>Wide distribution of Phycisphaera-like planctomycetes from WD2101 soil group in peatlands and genome analysis of the first cultivated representative.</title>
        <authorList>
            <person name="Dedysh S.N."/>
            <person name="Beletsky A.V."/>
            <person name="Ivanova A."/>
            <person name="Kulichevskaya I.S."/>
            <person name="Suzina N.E."/>
            <person name="Philippov D.A."/>
            <person name="Rakitin A.L."/>
            <person name="Mardanov A.V."/>
            <person name="Ravin N.V."/>
        </authorList>
    </citation>
    <scope>NUCLEOTIDE SEQUENCE [LARGE SCALE GENOMIC DNA]</scope>
    <source>
        <strain evidence="2 3">M1803</strain>
    </source>
</reference>
<name>A0A7M2WV59_9BACT</name>
<dbReference type="Proteomes" id="UP000593765">
    <property type="component" value="Chromosome"/>
</dbReference>
<dbReference type="KEGG" id="hbs:IPV69_21190"/>